<dbReference type="Gramene" id="OGLUM11G04420.2">
    <property type="protein sequence ID" value="OGLUM11G04420.2"/>
    <property type="gene ID" value="OGLUM11G04420"/>
</dbReference>
<dbReference type="Proteomes" id="UP000026961">
    <property type="component" value="Chromosome 11"/>
</dbReference>
<sequence>MGSSNTGTSLLELILLRGNRLAIIFLEVGSSIHIGSIRQRRRDVSMKEVDANGKLPKIGQQATDARWQLTTEAVRAEAKRNQRRHVQDRLWKPT</sequence>
<protein>
    <submittedName>
        <fullName evidence="2">Uncharacterized protein</fullName>
    </submittedName>
</protein>
<name>A0A0E0BFX6_9ORYZ</name>
<reference evidence="2" key="1">
    <citation type="submission" date="2015-04" db="UniProtKB">
        <authorList>
            <consortium name="EnsemblPlants"/>
        </authorList>
    </citation>
    <scope>IDENTIFICATION</scope>
</reference>
<accession>A0A0E0BFX6</accession>
<evidence type="ECO:0000313" key="3">
    <source>
        <dbReference type="Proteomes" id="UP000026961"/>
    </source>
</evidence>
<organism evidence="2">
    <name type="scientific">Oryza glumipatula</name>
    <dbReference type="NCBI Taxonomy" id="40148"/>
    <lineage>
        <taxon>Eukaryota</taxon>
        <taxon>Viridiplantae</taxon>
        <taxon>Streptophyta</taxon>
        <taxon>Embryophyta</taxon>
        <taxon>Tracheophyta</taxon>
        <taxon>Spermatophyta</taxon>
        <taxon>Magnoliopsida</taxon>
        <taxon>Liliopsida</taxon>
        <taxon>Poales</taxon>
        <taxon>Poaceae</taxon>
        <taxon>BOP clade</taxon>
        <taxon>Oryzoideae</taxon>
        <taxon>Oryzeae</taxon>
        <taxon>Oryzinae</taxon>
        <taxon>Oryza</taxon>
    </lineage>
</organism>
<proteinExistence type="predicted"/>
<dbReference type="AlphaFoldDB" id="A0A0E0BFX6"/>
<evidence type="ECO:0000256" key="1">
    <source>
        <dbReference type="SAM" id="Phobius"/>
    </source>
</evidence>
<keyword evidence="1" id="KW-1133">Transmembrane helix</keyword>
<feature type="transmembrane region" description="Helical" evidence="1">
    <location>
        <begin position="20"/>
        <end position="37"/>
    </location>
</feature>
<keyword evidence="1" id="KW-0812">Transmembrane</keyword>
<evidence type="ECO:0000313" key="2">
    <source>
        <dbReference type="EnsemblPlants" id="OGLUM11G04420.2"/>
    </source>
</evidence>
<keyword evidence="1" id="KW-0472">Membrane</keyword>
<reference evidence="2" key="2">
    <citation type="submission" date="2018-05" db="EMBL/GenBank/DDBJ databases">
        <title>OgluRS3 (Oryza glumaepatula Reference Sequence Version 3).</title>
        <authorList>
            <person name="Zhang J."/>
            <person name="Kudrna D."/>
            <person name="Lee S."/>
            <person name="Talag J."/>
            <person name="Welchert J."/>
            <person name="Wing R.A."/>
        </authorList>
    </citation>
    <scope>NUCLEOTIDE SEQUENCE [LARGE SCALE GENOMIC DNA]</scope>
</reference>
<dbReference type="EnsemblPlants" id="OGLUM11G04420.2">
    <property type="protein sequence ID" value="OGLUM11G04420.2"/>
    <property type="gene ID" value="OGLUM11G04420"/>
</dbReference>
<keyword evidence="3" id="KW-1185">Reference proteome</keyword>